<dbReference type="RefSeq" id="WP_219528126.1">
    <property type="nucleotide sequence ID" value="NZ_JAHKRM010000003.1"/>
</dbReference>
<evidence type="ECO:0000313" key="3">
    <source>
        <dbReference type="Proteomes" id="UP001597097"/>
    </source>
</evidence>
<sequence length="562" mass="62143">MTSPAPAGMVTADLAPRDATPFPGGPVKAVLLDGTTLVAATRLVTRADRPNAVNLAALSTLVESVILHDQVIVLSTTYGDGPLLEAAELWGDGVVVQRHHVPELVDAYVGMEFPDLADLKRLSQEELDEQWSVPRPSMVLELMRFLAGVPETVSPLRRADEHLRTLVSPTPDQELAAYLTELRKTHDAQLAGVKDQARSRVNRFLKRRAPGLHNLTYGWGEMMSELGQMIIGPDQPASDGTVLGTLGADDDAAEAHITFVERYSRLAGTSSWEHRKQARMRELHQFDKSMIVRAHLYIMASEVLGAPYRPDLFRVPVCWKFFRKGSFAEISLEERMVDAAERMTSAQIVSLNDFYGRPAFAALPLFLGRVLRESAKAEDVMAVTQSLRLSDHARRFRAHLASLHEAEEAGEVRQLIGEVTRYGALLKREFGDRQGATEVVWSLVKTASEAAVTGSPASVAKLGVEAGQRAFAAPGLVRSWWYRRKVALIATTLRQARKARALQPETRRLFGAELAQDELELLQRIQDLTSPTAVRARRRRSYGDEHGSFAPTLASSEHAERV</sequence>
<reference evidence="3" key="1">
    <citation type="journal article" date="2019" name="Int. J. Syst. Evol. Microbiol.">
        <title>The Global Catalogue of Microorganisms (GCM) 10K type strain sequencing project: providing services to taxonomists for standard genome sequencing and annotation.</title>
        <authorList>
            <consortium name="The Broad Institute Genomics Platform"/>
            <consortium name="The Broad Institute Genome Sequencing Center for Infectious Disease"/>
            <person name="Wu L."/>
            <person name="Ma J."/>
        </authorList>
    </citation>
    <scope>NUCLEOTIDE SEQUENCE [LARGE SCALE GENOMIC DNA]</scope>
    <source>
        <strain evidence="3">CGMCC 1.15399</strain>
    </source>
</reference>
<dbReference type="EMBL" id="JBHUCM010000075">
    <property type="protein sequence ID" value="MFD1547282.1"/>
    <property type="molecule type" value="Genomic_DNA"/>
</dbReference>
<dbReference type="Proteomes" id="UP001597097">
    <property type="component" value="Unassembled WGS sequence"/>
</dbReference>
<protein>
    <submittedName>
        <fullName evidence="2">Uncharacterized protein</fullName>
    </submittedName>
</protein>
<evidence type="ECO:0000256" key="1">
    <source>
        <dbReference type="SAM" id="MobiDB-lite"/>
    </source>
</evidence>
<proteinExistence type="predicted"/>
<accession>A0ABW4H0F5</accession>
<name>A0ABW4H0F5_9ACTN</name>
<feature type="region of interest" description="Disordered" evidence="1">
    <location>
        <begin position="533"/>
        <end position="562"/>
    </location>
</feature>
<comment type="caution">
    <text evidence="2">The sequence shown here is derived from an EMBL/GenBank/DDBJ whole genome shotgun (WGS) entry which is preliminary data.</text>
</comment>
<evidence type="ECO:0000313" key="2">
    <source>
        <dbReference type="EMBL" id="MFD1547282.1"/>
    </source>
</evidence>
<organism evidence="2 3">
    <name type="scientific">Nonomuraea guangzhouensis</name>
    <dbReference type="NCBI Taxonomy" id="1291555"/>
    <lineage>
        <taxon>Bacteria</taxon>
        <taxon>Bacillati</taxon>
        <taxon>Actinomycetota</taxon>
        <taxon>Actinomycetes</taxon>
        <taxon>Streptosporangiales</taxon>
        <taxon>Streptosporangiaceae</taxon>
        <taxon>Nonomuraea</taxon>
    </lineage>
</organism>
<gene>
    <name evidence="2" type="ORF">ACFSJ0_60360</name>
</gene>
<keyword evidence="3" id="KW-1185">Reference proteome</keyword>